<organism evidence="1 2">
    <name type="scientific">Falsochrobactrum ovis</name>
    <dbReference type="NCBI Taxonomy" id="1293442"/>
    <lineage>
        <taxon>Bacteria</taxon>
        <taxon>Pseudomonadati</taxon>
        <taxon>Pseudomonadota</taxon>
        <taxon>Alphaproteobacteria</taxon>
        <taxon>Hyphomicrobiales</taxon>
        <taxon>Brucellaceae</taxon>
        <taxon>Falsochrobactrum</taxon>
    </lineage>
</organism>
<dbReference type="EMBL" id="QLMK01000002">
    <property type="protein sequence ID" value="RAK32185.1"/>
    <property type="molecule type" value="Genomic_DNA"/>
</dbReference>
<sequence length="114" mass="12470">MVPKQVPANVMVRLAVVTVEITSPKKVFCAIKAVNRCKSALQSVHPPLDSGQAATTSDGVLSAIAATVRPIIRINLMWDRARAATRPFNKSRAKPRLLHQTKFTYAFESNDPDA</sequence>
<protein>
    <submittedName>
        <fullName evidence="1">Uncharacterized protein</fullName>
    </submittedName>
</protein>
<proteinExistence type="predicted"/>
<keyword evidence="2" id="KW-1185">Reference proteome</keyword>
<evidence type="ECO:0000313" key="2">
    <source>
        <dbReference type="Proteomes" id="UP000249453"/>
    </source>
</evidence>
<reference evidence="1 2" key="1">
    <citation type="submission" date="2018-06" db="EMBL/GenBank/DDBJ databases">
        <title>Genomic Encyclopedia of Type Strains, Phase IV (KMG-IV): sequencing the most valuable type-strain genomes for metagenomic binning, comparative biology and taxonomic classification.</title>
        <authorList>
            <person name="Goeker M."/>
        </authorList>
    </citation>
    <scope>NUCLEOTIDE SEQUENCE [LARGE SCALE GENOMIC DNA]</scope>
    <source>
        <strain evidence="1 2">DSM 26720</strain>
    </source>
</reference>
<dbReference type="AlphaFoldDB" id="A0A364JXL2"/>
<name>A0A364JXL2_9HYPH</name>
<comment type="caution">
    <text evidence="1">The sequence shown here is derived from an EMBL/GenBank/DDBJ whole genome shotgun (WGS) entry which is preliminary data.</text>
</comment>
<dbReference type="Proteomes" id="UP000249453">
    <property type="component" value="Unassembled WGS sequence"/>
</dbReference>
<gene>
    <name evidence="1" type="ORF">C7374_102183</name>
</gene>
<evidence type="ECO:0000313" key="1">
    <source>
        <dbReference type="EMBL" id="RAK32185.1"/>
    </source>
</evidence>
<accession>A0A364JXL2</accession>